<dbReference type="PANTHER" id="PTHR13707:SF60">
    <property type="entry name" value="ACETATE COA-TRANSFERASE SUBUNIT ALPHA"/>
    <property type="match status" value="1"/>
</dbReference>
<dbReference type="PANTHER" id="PTHR13707">
    <property type="entry name" value="KETOACID-COENZYME A TRANSFERASE"/>
    <property type="match status" value="1"/>
</dbReference>
<dbReference type="PROSITE" id="PS01274">
    <property type="entry name" value="COA_TRANSF_2"/>
    <property type="match status" value="1"/>
</dbReference>
<keyword evidence="1 2" id="KW-0808">Transferase</keyword>
<dbReference type="Proteomes" id="UP000234328">
    <property type="component" value="Unassembled WGS sequence"/>
</dbReference>
<evidence type="ECO:0000256" key="1">
    <source>
        <dbReference type="ARBA" id="ARBA00022679"/>
    </source>
</evidence>
<dbReference type="Gene3D" id="3.40.1080.10">
    <property type="entry name" value="Glutaconate Coenzyme A-transferase"/>
    <property type="match status" value="1"/>
</dbReference>
<dbReference type="InterPro" id="IPR004165">
    <property type="entry name" value="CoA_trans_fam_I"/>
</dbReference>
<evidence type="ECO:0000313" key="2">
    <source>
        <dbReference type="EMBL" id="PLC51995.1"/>
    </source>
</evidence>
<dbReference type="InterPro" id="IPR004164">
    <property type="entry name" value="CoA_transf_AS"/>
</dbReference>
<organism evidence="2 3">
    <name type="scientific">Pollutimonas nitritireducens</name>
    <dbReference type="NCBI Taxonomy" id="2045209"/>
    <lineage>
        <taxon>Bacteria</taxon>
        <taxon>Pseudomonadati</taxon>
        <taxon>Pseudomonadota</taxon>
        <taxon>Betaproteobacteria</taxon>
        <taxon>Burkholderiales</taxon>
        <taxon>Alcaligenaceae</taxon>
        <taxon>Pollutimonas</taxon>
    </lineage>
</organism>
<proteinExistence type="predicted"/>
<sequence length="71" mass="7583">MKPTYTPRTPDEIAKRVVEDIHDGAYVNLGIGRPMLVSNHLPAGKDIILHSENGVLGMGAVATGPEADPDY</sequence>
<feature type="non-terminal residue" evidence="2">
    <location>
        <position position="71"/>
    </location>
</feature>
<comment type="caution">
    <text evidence="2">The sequence shown here is derived from an EMBL/GenBank/DDBJ whole genome shotgun (WGS) entry which is preliminary data.</text>
</comment>
<keyword evidence="3" id="KW-1185">Reference proteome</keyword>
<dbReference type="Pfam" id="PF01144">
    <property type="entry name" value="CoA_trans"/>
    <property type="match status" value="1"/>
</dbReference>
<dbReference type="AlphaFoldDB" id="A0A2N4UAE6"/>
<accession>A0A2N4UAE6</accession>
<dbReference type="SUPFAM" id="SSF100950">
    <property type="entry name" value="NagB/RpiA/CoA transferase-like"/>
    <property type="match status" value="1"/>
</dbReference>
<reference evidence="2 3" key="1">
    <citation type="submission" date="2017-10" db="EMBL/GenBank/DDBJ databases">
        <title>Two draft genome sequences of Pusillimonas sp. strains isolated from a nitrate- and radionuclide-contaminated groundwater in Russia.</title>
        <authorList>
            <person name="Grouzdev D.S."/>
            <person name="Tourova T.P."/>
            <person name="Goeva M.A."/>
            <person name="Babich T.L."/>
            <person name="Sokolova D.S."/>
            <person name="Abdullin R."/>
            <person name="Poltaraus A.B."/>
            <person name="Toshchakov S.V."/>
            <person name="Nazina T.N."/>
        </authorList>
    </citation>
    <scope>NUCLEOTIDE SEQUENCE [LARGE SCALE GENOMIC DNA]</scope>
    <source>
        <strain evidence="2 3">JR1/69-2-13</strain>
    </source>
</reference>
<protein>
    <submittedName>
        <fullName evidence="2">3-oxoadipate CoA-transferase</fullName>
    </submittedName>
</protein>
<dbReference type="GO" id="GO:0008410">
    <property type="term" value="F:CoA-transferase activity"/>
    <property type="evidence" value="ECO:0007669"/>
    <property type="project" value="InterPro"/>
</dbReference>
<evidence type="ECO:0000313" key="3">
    <source>
        <dbReference type="Proteomes" id="UP000234328"/>
    </source>
</evidence>
<name>A0A2N4UAE6_9BURK</name>
<dbReference type="InterPro" id="IPR037171">
    <property type="entry name" value="NagB/RpiA_transferase-like"/>
</dbReference>
<dbReference type="RefSeq" id="WP_304528535.1">
    <property type="nucleotide sequence ID" value="NZ_PDNV01000026.1"/>
</dbReference>
<gene>
    <name evidence="2" type="ORF">CR155_20495</name>
</gene>
<dbReference type="EMBL" id="PDNV01000026">
    <property type="protein sequence ID" value="PLC51995.1"/>
    <property type="molecule type" value="Genomic_DNA"/>
</dbReference>